<evidence type="ECO:0000313" key="3">
    <source>
        <dbReference type="Ensembl" id="ENSPTRP00000059833.2"/>
    </source>
</evidence>
<dbReference type="Pfam" id="PF05030">
    <property type="entry name" value="SSXT"/>
    <property type="match status" value="1"/>
</dbReference>
<dbReference type="HOGENOM" id="CLU_164146_1_0_1"/>
<dbReference type="PaxDb" id="9598-ENSPTRP00000059833"/>
<proteinExistence type="inferred from homology"/>
<dbReference type="AlphaFoldDB" id="H2RE97"/>
<dbReference type="Proteomes" id="UP000002277">
    <property type="component" value="Chromosome 10"/>
</dbReference>
<protein>
    <recommendedName>
        <fullName evidence="2">SS18 N-terminal domain-containing protein</fullName>
    </recommendedName>
</protein>
<dbReference type="EMBL" id="AC193894">
    <property type="status" value="NOT_ANNOTATED_CDS"/>
    <property type="molecule type" value="Genomic_DNA"/>
</dbReference>
<reference evidence="3" key="3">
    <citation type="submission" date="2025-09" db="UniProtKB">
        <authorList>
            <consortium name="Ensembl"/>
        </authorList>
    </citation>
    <scope>IDENTIFICATION</scope>
</reference>
<dbReference type="GeneTree" id="ENSGT00940000160407"/>
<sequence length="85" mass="9677">MLGGLWFRSFLGMSVDWLRGKVEVNQETIQRLLEENDQLIRCIVEYQNKGGANECVQCQLMLHRNLIYLATIADASPTSTSKAME</sequence>
<dbReference type="eggNOG" id="KOG3227">
    <property type="taxonomic scope" value="Eukaryota"/>
</dbReference>
<evidence type="ECO:0000256" key="1">
    <source>
        <dbReference type="ARBA" id="ARBA00007945"/>
    </source>
</evidence>
<comment type="similarity">
    <text evidence="1">Belongs to the SS18 family.</text>
</comment>
<keyword evidence="4" id="KW-1185">Reference proteome</keyword>
<organism evidence="3 4">
    <name type="scientific">Pan troglodytes</name>
    <name type="common">Chimpanzee</name>
    <dbReference type="NCBI Taxonomy" id="9598"/>
    <lineage>
        <taxon>Eukaryota</taxon>
        <taxon>Metazoa</taxon>
        <taxon>Chordata</taxon>
        <taxon>Craniata</taxon>
        <taxon>Vertebrata</taxon>
        <taxon>Euteleostomi</taxon>
        <taxon>Mammalia</taxon>
        <taxon>Eutheria</taxon>
        <taxon>Euarchontoglires</taxon>
        <taxon>Primates</taxon>
        <taxon>Haplorrhini</taxon>
        <taxon>Catarrhini</taxon>
        <taxon>Hominidae</taxon>
        <taxon>Pan</taxon>
    </lineage>
</organism>
<evidence type="ECO:0000259" key="2">
    <source>
        <dbReference type="Pfam" id="PF05030"/>
    </source>
</evidence>
<dbReference type="Ensembl" id="ENSPTRT00000072737.2">
    <property type="protein sequence ID" value="ENSPTRP00000059833.2"/>
    <property type="gene ID" value="ENSPTRG00000040987.2"/>
</dbReference>
<reference evidence="3 4" key="1">
    <citation type="journal article" date="2005" name="Nature">
        <title>Initial sequence of the chimpanzee genome and comparison with the human genome.</title>
        <authorList>
            <consortium name="Chimpanzee sequencing and analysis consortium"/>
        </authorList>
    </citation>
    <scope>NUCLEOTIDE SEQUENCE [LARGE SCALE GENOMIC DNA]</scope>
</reference>
<dbReference type="InParanoid" id="H2RE97"/>
<reference evidence="3" key="2">
    <citation type="submission" date="2025-08" db="UniProtKB">
        <authorList>
            <consortium name="Ensembl"/>
        </authorList>
    </citation>
    <scope>IDENTIFICATION</scope>
</reference>
<evidence type="ECO:0000313" key="4">
    <source>
        <dbReference type="Proteomes" id="UP000002277"/>
    </source>
</evidence>
<name>H2RE97_PANTR</name>
<accession>H2RE97</accession>
<feature type="domain" description="SS18 N-terminal" evidence="2">
    <location>
        <begin position="22"/>
        <end position="80"/>
    </location>
</feature>
<dbReference type="InterPro" id="IPR007726">
    <property type="entry name" value="SS18_N"/>
</dbReference>
<dbReference type="OMA" id="RANECIQ"/>